<dbReference type="AlphaFoldDB" id="A0AA39MU33"/>
<evidence type="ECO:0000313" key="3">
    <source>
        <dbReference type="EMBL" id="KAK0446059.1"/>
    </source>
</evidence>
<dbReference type="RefSeq" id="XP_060325700.1">
    <property type="nucleotide sequence ID" value="XM_060483974.1"/>
</dbReference>
<evidence type="ECO:0000256" key="2">
    <source>
        <dbReference type="SAM" id="Phobius"/>
    </source>
</evidence>
<gene>
    <name evidence="3" type="ORF">EV420DRAFT_915156</name>
</gene>
<reference evidence="3" key="1">
    <citation type="submission" date="2023-06" db="EMBL/GenBank/DDBJ databases">
        <authorList>
            <consortium name="Lawrence Berkeley National Laboratory"/>
            <person name="Ahrendt S."/>
            <person name="Sahu N."/>
            <person name="Indic B."/>
            <person name="Wong-Bajracharya J."/>
            <person name="Merenyi Z."/>
            <person name="Ke H.-M."/>
            <person name="Monk M."/>
            <person name="Kocsube S."/>
            <person name="Drula E."/>
            <person name="Lipzen A."/>
            <person name="Balint B."/>
            <person name="Henrissat B."/>
            <person name="Andreopoulos B."/>
            <person name="Martin F.M."/>
            <person name="Harder C.B."/>
            <person name="Rigling D."/>
            <person name="Ford K.L."/>
            <person name="Foster G.D."/>
            <person name="Pangilinan J."/>
            <person name="Papanicolaou A."/>
            <person name="Barry K."/>
            <person name="LaButti K."/>
            <person name="Viragh M."/>
            <person name="Koriabine M."/>
            <person name="Yan M."/>
            <person name="Riley R."/>
            <person name="Champramary S."/>
            <person name="Plett K.L."/>
            <person name="Tsai I.J."/>
            <person name="Slot J."/>
            <person name="Sipos G."/>
            <person name="Plett J."/>
            <person name="Nagy L.G."/>
            <person name="Grigoriev I.V."/>
        </authorList>
    </citation>
    <scope>NUCLEOTIDE SEQUENCE</scope>
    <source>
        <strain evidence="3">CCBAS 213</strain>
    </source>
</reference>
<feature type="compositionally biased region" description="Polar residues" evidence="1">
    <location>
        <begin position="250"/>
        <end position="265"/>
    </location>
</feature>
<feature type="transmembrane region" description="Helical" evidence="2">
    <location>
        <begin position="208"/>
        <end position="235"/>
    </location>
</feature>
<sequence length="300" mass="33824">MLTLTGSQTSEVSQDVIQNLRAQGEDVIKVLFQQIGATFAEMSERHTGSLDNIVMMIRHTVAVELEAVFAVVAEQQQLNTDLSVQANSRWMSIEASFVEMQHNILLLTEASSQVIKALDESTERNLVLVEEQANATRTATELVESLHRMSTGAHDELRKMNSSVILLHQSLLPRTHWAKAGFMRFLEIFLRVDAEYLGSLDRIYVFQLLSLLSGFGVHLFHGIASSFMSMLVLLYSFRSYTSRLLCSFQGDSQSSRQPTLVSQTPVLRDQGAPSSRRSRQHRHTLRVSRIPDRLCRSDPC</sequence>
<proteinExistence type="predicted"/>
<keyword evidence="2" id="KW-0472">Membrane</keyword>
<keyword evidence="2" id="KW-1133">Transmembrane helix</keyword>
<accession>A0AA39MU33</accession>
<comment type="caution">
    <text evidence="3">The sequence shown here is derived from an EMBL/GenBank/DDBJ whole genome shotgun (WGS) entry which is preliminary data.</text>
</comment>
<organism evidence="3 4">
    <name type="scientific">Armillaria tabescens</name>
    <name type="common">Ringless honey mushroom</name>
    <name type="synonym">Agaricus tabescens</name>
    <dbReference type="NCBI Taxonomy" id="1929756"/>
    <lineage>
        <taxon>Eukaryota</taxon>
        <taxon>Fungi</taxon>
        <taxon>Dikarya</taxon>
        <taxon>Basidiomycota</taxon>
        <taxon>Agaricomycotina</taxon>
        <taxon>Agaricomycetes</taxon>
        <taxon>Agaricomycetidae</taxon>
        <taxon>Agaricales</taxon>
        <taxon>Marasmiineae</taxon>
        <taxon>Physalacriaceae</taxon>
        <taxon>Desarmillaria</taxon>
    </lineage>
</organism>
<evidence type="ECO:0000256" key="1">
    <source>
        <dbReference type="SAM" id="MobiDB-lite"/>
    </source>
</evidence>
<protein>
    <submittedName>
        <fullName evidence="3">Uncharacterized protein</fullName>
    </submittedName>
</protein>
<dbReference type="GeneID" id="85367522"/>
<dbReference type="Proteomes" id="UP001175211">
    <property type="component" value="Unassembled WGS sequence"/>
</dbReference>
<name>A0AA39MU33_ARMTA</name>
<feature type="region of interest" description="Disordered" evidence="1">
    <location>
        <begin position="250"/>
        <end position="284"/>
    </location>
</feature>
<keyword evidence="4" id="KW-1185">Reference proteome</keyword>
<dbReference type="EMBL" id="JAUEPS010000048">
    <property type="protein sequence ID" value="KAK0446059.1"/>
    <property type="molecule type" value="Genomic_DNA"/>
</dbReference>
<keyword evidence="2" id="KW-0812">Transmembrane</keyword>
<evidence type="ECO:0000313" key="4">
    <source>
        <dbReference type="Proteomes" id="UP001175211"/>
    </source>
</evidence>